<keyword evidence="2" id="KW-0732">Signal</keyword>
<comment type="caution">
    <text evidence="3">The sequence shown here is derived from an EMBL/GenBank/DDBJ whole genome shotgun (WGS) entry which is preliminary data.</text>
</comment>
<evidence type="ECO:0000256" key="1">
    <source>
        <dbReference type="SAM" id="Phobius"/>
    </source>
</evidence>
<reference evidence="3" key="1">
    <citation type="journal article" date="2019" name="bioRxiv">
        <title>The Genome of the Zebra Mussel, Dreissena polymorpha: A Resource for Invasive Species Research.</title>
        <authorList>
            <person name="McCartney M.A."/>
            <person name="Auch B."/>
            <person name="Kono T."/>
            <person name="Mallez S."/>
            <person name="Zhang Y."/>
            <person name="Obille A."/>
            <person name="Becker A."/>
            <person name="Abrahante J.E."/>
            <person name="Garbe J."/>
            <person name="Badalamenti J.P."/>
            <person name="Herman A."/>
            <person name="Mangelson H."/>
            <person name="Liachko I."/>
            <person name="Sullivan S."/>
            <person name="Sone E.D."/>
            <person name="Koren S."/>
            <person name="Silverstein K.A.T."/>
            <person name="Beckman K.B."/>
            <person name="Gohl D.M."/>
        </authorList>
    </citation>
    <scope>NUCLEOTIDE SEQUENCE</scope>
    <source>
        <strain evidence="3">Duluth1</strain>
        <tissue evidence="3">Whole animal</tissue>
    </source>
</reference>
<accession>A0A9D4EBR5</accession>
<protein>
    <submittedName>
        <fullName evidence="3">Uncharacterized protein</fullName>
    </submittedName>
</protein>
<feature type="chain" id="PRO_5039644937" evidence="2">
    <location>
        <begin position="23"/>
        <end position="142"/>
    </location>
</feature>
<keyword evidence="4" id="KW-1185">Reference proteome</keyword>
<gene>
    <name evidence="3" type="ORF">DPMN_178269</name>
</gene>
<evidence type="ECO:0000313" key="3">
    <source>
        <dbReference type="EMBL" id="KAH3776836.1"/>
    </source>
</evidence>
<dbReference type="EMBL" id="JAIWYP010000009">
    <property type="protein sequence ID" value="KAH3776836.1"/>
    <property type="molecule type" value="Genomic_DNA"/>
</dbReference>
<evidence type="ECO:0000256" key="2">
    <source>
        <dbReference type="SAM" id="SignalP"/>
    </source>
</evidence>
<keyword evidence="1" id="KW-1133">Transmembrane helix</keyword>
<reference evidence="3" key="2">
    <citation type="submission" date="2020-11" db="EMBL/GenBank/DDBJ databases">
        <authorList>
            <person name="McCartney M.A."/>
            <person name="Auch B."/>
            <person name="Kono T."/>
            <person name="Mallez S."/>
            <person name="Becker A."/>
            <person name="Gohl D.M."/>
            <person name="Silverstein K.A.T."/>
            <person name="Koren S."/>
            <person name="Bechman K.B."/>
            <person name="Herman A."/>
            <person name="Abrahante J.E."/>
            <person name="Garbe J."/>
        </authorList>
    </citation>
    <scope>NUCLEOTIDE SEQUENCE</scope>
    <source>
        <strain evidence="3">Duluth1</strain>
        <tissue evidence="3">Whole animal</tissue>
    </source>
</reference>
<dbReference type="AlphaFoldDB" id="A0A9D4EBR5"/>
<feature type="signal peptide" evidence="2">
    <location>
        <begin position="1"/>
        <end position="22"/>
    </location>
</feature>
<name>A0A9D4EBR5_DREPO</name>
<proteinExistence type="predicted"/>
<dbReference type="Proteomes" id="UP000828390">
    <property type="component" value="Unassembled WGS sequence"/>
</dbReference>
<sequence>MDFKYGSLFVLGLLAISGVCSGARARFRSSSYRSSGSSVASSGDGFIAGMVILGIVGAAVIALVIICLLKKKGIICASPKVTSTPSSGINIVDKKDLTDNYSTGFVNPPPPPTYSAVYPPSYSNGNVSAPDPAYPPTANMPN</sequence>
<keyword evidence="1" id="KW-0812">Transmembrane</keyword>
<evidence type="ECO:0000313" key="4">
    <source>
        <dbReference type="Proteomes" id="UP000828390"/>
    </source>
</evidence>
<organism evidence="3 4">
    <name type="scientific">Dreissena polymorpha</name>
    <name type="common">Zebra mussel</name>
    <name type="synonym">Mytilus polymorpha</name>
    <dbReference type="NCBI Taxonomy" id="45954"/>
    <lineage>
        <taxon>Eukaryota</taxon>
        <taxon>Metazoa</taxon>
        <taxon>Spiralia</taxon>
        <taxon>Lophotrochozoa</taxon>
        <taxon>Mollusca</taxon>
        <taxon>Bivalvia</taxon>
        <taxon>Autobranchia</taxon>
        <taxon>Heteroconchia</taxon>
        <taxon>Euheterodonta</taxon>
        <taxon>Imparidentia</taxon>
        <taxon>Neoheterodontei</taxon>
        <taxon>Myida</taxon>
        <taxon>Dreissenoidea</taxon>
        <taxon>Dreissenidae</taxon>
        <taxon>Dreissena</taxon>
    </lineage>
</organism>
<feature type="transmembrane region" description="Helical" evidence="1">
    <location>
        <begin position="46"/>
        <end position="69"/>
    </location>
</feature>
<keyword evidence="1" id="KW-0472">Membrane</keyword>